<reference evidence="2 3" key="1">
    <citation type="journal article" date="2020" name="IScience">
        <title>Genome Sequencing of the Endangered Kingdonia uniflora (Circaeasteraceae, Ranunculales) Reveals Potential Mechanisms of Evolutionary Specialization.</title>
        <authorList>
            <person name="Sun Y."/>
            <person name="Deng T."/>
            <person name="Zhang A."/>
            <person name="Moore M.J."/>
            <person name="Landis J.B."/>
            <person name="Lin N."/>
            <person name="Zhang H."/>
            <person name="Zhang X."/>
            <person name="Huang J."/>
            <person name="Zhang X."/>
            <person name="Sun H."/>
            <person name="Wang H."/>
        </authorList>
    </citation>
    <scope>NUCLEOTIDE SEQUENCE [LARGE SCALE GENOMIC DNA]</scope>
    <source>
        <strain evidence="2">TB1705</strain>
        <tissue evidence="2">Leaf</tissue>
    </source>
</reference>
<evidence type="ECO:0000313" key="2">
    <source>
        <dbReference type="EMBL" id="KAF6150071.1"/>
    </source>
</evidence>
<dbReference type="PANTHER" id="PTHR44259:SF114">
    <property type="entry name" value="OS06G0707300 PROTEIN"/>
    <property type="match status" value="1"/>
</dbReference>
<evidence type="ECO:0000313" key="3">
    <source>
        <dbReference type="Proteomes" id="UP000541444"/>
    </source>
</evidence>
<dbReference type="InterPro" id="IPR050942">
    <property type="entry name" value="F-box_BR-signaling"/>
</dbReference>
<keyword evidence="3" id="KW-1185">Reference proteome</keyword>
<dbReference type="InterPro" id="IPR005174">
    <property type="entry name" value="KIB1-4_b-propeller"/>
</dbReference>
<protein>
    <recommendedName>
        <fullName evidence="1">KIB1-4 beta-propeller domain-containing protein</fullName>
    </recommendedName>
</protein>
<dbReference type="PANTHER" id="PTHR44259">
    <property type="entry name" value="OS07G0183000 PROTEIN-RELATED"/>
    <property type="match status" value="1"/>
</dbReference>
<dbReference type="AlphaFoldDB" id="A0A7J7M5A1"/>
<dbReference type="Pfam" id="PF03478">
    <property type="entry name" value="Beta-prop_KIB1-4"/>
    <property type="match status" value="1"/>
</dbReference>
<organism evidence="2 3">
    <name type="scientific">Kingdonia uniflora</name>
    <dbReference type="NCBI Taxonomy" id="39325"/>
    <lineage>
        <taxon>Eukaryota</taxon>
        <taxon>Viridiplantae</taxon>
        <taxon>Streptophyta</taxon>
        <taxon>Embryophyta</taxon>
        <taxon>Tracheophyta</taxon>
        <taxon>Spermatophyta</taxon>
        <taxon>Magnoliopsida</taxon>
        <taxon>Ranunculales</taxon>
        <taxon>Circaeasteraceae</taxon>
        <taxon>Kingdonia</taxon>
    </lineage>
</organism>
<proteinExistence type="predicted"/>
<dbReference type="EMBL" id="JACGCM010001763">
    <property type="protein sequence ID" value="KAF6150071.1"/>
    <property type="molecule type" value="Genomic_DNA"/>
</dbReference>
<name>A0A7J7M5A1_9MAGN</name>
<dbReference type="Proteomes" id="UP000541444">
    <property type="component" value="Unassembled WGS sequence"/>
</dbReference>
<sequence length="194" mass="21985">MGPCKLAITKPGDECWASLEAPLGTHKDVIFYKGQFYALTAAGVLRICDVNSDHPNMLRDFASPPDDVEGWDTFYLMEMSGELHMVVRILEYDLNKHAPTHHIETAAFEVYKLDFSTRRWEELSSLGDYALFVGNNTSFAVSASKYSQLKGNSIYFTDDDTDVNDEVCDPDIGIFNFEETVEPICKGREMYSFF</sequence>
<evidence type="ECO:0000259" key="1">
    <source>
        <dbReference type="Pfam" id="PF03478"/>
    </source>
</evidence>
<feature type="domain" description="KIB1-4 beta-propeller" evidence="1">
    <location>
        <begin position="5"/>
        <end position="176"/>
    </location>
</feature>
<accession>A0A7J7M5A1</accession>
<dbReference type="OrthoDB" id="642536at2759"/>
<gene>
    <name evidence="2" type="ORF">GIB67_002853</name>
</gene>
<comment type="caution">
    <text evidence="2">The sequence shown here is derived from an EMBL/GenBank/DDBJ whole genome shotgun (WGS) entry which is preliminary data.</text>
</comment>